<keyword evidence="3" id="KW-1185">Reference proteome</keyword>
<organism evidence="2 3">
    <name type="scientific">Alteromonas ponticola</name>
    <dbReference type="NCBI Taxonomy" id="2720613"/>
    <lineage>
        <taxon>Bacteria</taxon>
        <taxon>Pseudomonadati</taxon>
        <taxon>Pseudomonadota</taxon>
        <taxon>Gammaproteobacteria</taxon>
        <taxon>Alteromonadales</taxon>
        <taxon>Alteromonadaceae</taxon>
        <taxon>Alteromonas/Salinimonas group</taxon>
        <taxon>Alteromonas</taxon>
    </lineage>
</organism>
<dbReference type="Proteomes" id="UP000709336">
    <property type="component" value="Unassembled WGS sequence"/>
</dbReference>
<evidence type="ECO:0000256" key="1">
    <source>
        <dbReference type="SAM" id="SignalP"/>
    </source>
</evidence>
<comment type="caution">
    <text evidence="2">The sequence shown here is derived from an EMBL/GenBank/DDBJ whole genome shotgun (WGS) entry which is preliminary data.</text>
</comment>
<feature type="chain" id="PRO_5045185559" evidence="1">
    <location>
        <begin position="23"/>
        <end position="232"/>
    </location>
</feature>
<name>A0ABX1R500_9ALTE</name>
<feature type="signal peptide" evidence="1">
    <location>
        <begin position="1"/>
        <end position="22"/>
    </location>
</feature>
<dbReference type="EMBL" id="JAATNW010000010">
    <property type="protein sequence ID" value="NMH61520.1"/>
    <property type="molecule type" value="Genomic_DNA"/>
</dbReference>
<keyword evidence="1" id="KW-0732">Signal</keyword>
<protein>
    <submittedName>
        <fullName evidence="2">Exosortase, PEP-CTERM interaction domain protein</fullName>
    </submittedName>
</protein>
<accession>A0ABX1R500</accession>
<evidence type="ECO:0000313" key="2">
    <source>
        <dbReference type="EMBL" id="NMH61520.1"/>
    </source>
</evidence>
<proteinExistence type="predicted"/>
<evidence type="ECO:0000313" key="3">
    <source>
        <dbReference type="Proteomes" id="UP000709336"/>
    </source>
</evidence>
<gene>
    <name evidence="2" type="ORF">HCJ96_15930</name>
</gene>
<dbReference type="RefSeq" id="WP_169212081.1">
    <property type="nucleotide sequence ID" value="NZ_JAATNW010000010.1"/>
</dbReference>
<sequence length="232" mass="24821">MNTRRWSLVWFAALVCSTDIFATPITAADYDGLNLGPAIVGPVGPEVETSLTNENGNSVGDLSSSVNCPASFNQCVPAENPANTIYTYIHVITPGEDAPNDPPFHNPLPVEAFDDVQKFNLGFSASGFNGVAGFSFSDAADAGVMFEINVNEQDQIIWETMTADWDTGESIRFFWQTTQAPSGPDGSYAISNEVGEGVGEGPLPSVPINVTEPFAAIMFILIGIALYRRDSD</sequence>
<reference evidence="2 3" key="1">
    <citation type="submission" date="2020-03" db="EMBL/GenBank/DDBJ databases">
        <title>Alteromonas ponticola sp. nov., isolated from seawater.</title>
        <authorList>
            <person name="Yoon J.-H."/>
            <person name="Kim Y.-O."/>
        </authorList>
    </citation>
    <scope>NUCLEOTIDE SEQUENCE [LARGE SCALE GENOMIC DNA]</scope>
    <source>
        <strain evidence="2 3">MYP5</strain>
    </source>
</reference>